<accession>A0A1F7WM28</accession>
<dbReference type="Proteomes" id="UP000178735">
    <property type="component" value="Unassembled WGS sequence"/>
</dbReference>
<dbReference type="STRING" id="1817813.A2008_03285"/>
<name>A0A1F7WM28_9BACT</name>
<keyword evidence="1" id="KW-0732">Signal</keyword>
<organism evidence="2 3">
    <name type="scientific">Candidatus Wallbacteria bacterium GWC2_49_35</name>
    <dbReference type="NCBI Taxonomy" id="1817813"/>
    <lineage>
        <taxon>Bacteria</taxon>
        <taxon>Candidatus Walliibacteriota</taxon>
    </lineage>
</organism>
<evidence type="ECO:0000313" key="2">
    <source>
        <dbReference type="EMBL" id="OGM03904.1"/>
    </source>
</evidence>
<dbReference type="AlphaFoldDB" id="A0A1F7WM28"/>
<reference evidence="2 3" key="1">
    <citation type="journal article" date="2016" name="Nat. Commun.">
        <title>Thousands of microbial genomes shed light on interconnected biogeochemical processes in an aquifer system.</title>
        <authorList>
            <person name="Anantharaman K."/>
            <person name="Brown C.T."/>
            <person name="Hug L.A."/>
            <person name="Sharon I."/>
            <person name="Castelle C.J."/>
            <person name="Probst A.J."/>
            <person name="Thomas B.C."/>
            <person name="Singh A."/>
            <person name="Wilkins M.J."/>
            <person name="Karaoz U."/>
            <person name="Brodie E.L."/>
            <person name="Williams K.H."/>
            <person name="Hubbard S.S."/>
            <person name="Banfield J.F."/>
        </authorList>
    </citation>
    <scope>NUCLEOTIDE SEQUENCE [LARGE SCALE GENOMIC DNA]</scope>
</reference>
<dbReference type="PROSITE" id="PS51257">
    <property type="entry name" value="PROKAR_LIPOPROTEIN"/>
    <property type="match status" value="1"/>
</dbReference>
<proteinExistence type="predicted"/>
<sequence length="420" mass="46296">MVRNNLFSAVKIGFGPLSALLIMLVAFSACFAAPASAAMHFVHPEGLFNFSLKSAGWFDNPLNEQLFFNLTPAMSLIIENDSQNVLLSISPLEAKMYGDDIGRAYEVMIEKITMDKANTVFLKNEFSHNDIAFRDIIYKDRNDLSNVRVILAQDIKKTAARDARIYAAIFYYPTRSDFTNSEGDINFFIKTFMFKTELAEPLDDSLVSLGKGADCIGEYLSLYETTTGIVGVKNAREKAPLFKTPLVKYNQVLETNEGITCFKLNDGTIGFVNQKSRLEFLNMANLKLERGEILVKAEQQSSDTTIYGGNFVKLKVKSGLFSLSNQPSDSSNRSVIKLSAHEGSAEVGFESGIAAGRSLGAGQSLIIEISDAGKLVSMNQAEAGPVKIDPSESGIWFGRLITHKVVEAAEYLEKLKNFSR</sequence>
<protein>
    <recommendedName>
        <fullName evidence="4">DUF5666 domain-containing protein</fullName>
    </recommendedName>
</protein>
<gene>
    <name evidence="2" type="ORF">A2008_03285</name>
</gene>
<feature type="signal peptide" evidence="1">
    <location>
        <begin position="1"/>
        <end position="37"/>
    </location>
</feature>
<feature type="chain" id="PRO_5009533503" description="DUF5666 domain-containing protein" evidence="1">
    <location>
        <begin position="38"/>
        <end position="420"/>
    </location>
</feature>
<evidence type="ECO:0008006" key="4">
    <source>
        <dbReference type="Google" id="ProtNLM"/>
    </source>
</evidence>
<dbReference type="EMBL" id="MGFH01000153">
    <property type="protein sequence ID" value="OGM03904.1"/>
    <property type="molecule type" value="Genomic_DNA"/>
</dbReference>
<comment type="caution">
    <text evidence="2">The sequence shown here is derived from an EMBL/GenBank/DDBJ whole genome shotgun (WGS) entry which is preliminary data.</text>
</comment>
<evidence type="ECO:0000313" key="3">
    <source>
        <dbReference type="Proteomes" id="UP000178735"/>
    </source>
</evidence>
<evidence type="ECO:0000256" key="1">
    <source>
        <dbReference type="SAM" id="SignalP"/>
    </source>
</evidence>